<evidence type="ECO:0000313" key="2">
    <source>
        <dbReference type="Proteomes" id="UP000033774"/>
    </source>
</evidence>
<name>A0A0F3IR41_9PROT</name>
<feature type="non-terminal residue" evidence="1">
    <location>
        <position position="72"/>
    </location>
</feature>
<dbReference type="EMBL" id="LAJY01000328">
    <property type="protein sequence ID" value="KJV09215.1"/>
    <property type="molecule type" value="Genomic_DNA"/>
</dbReference>
<dbReference type="AlphaFoldDB" id="A0A0F3IR41"/>
<comment type="caution">
    <text evidence="1">The sequence shown here is derived from an EMBL/GenBank/DDBJ whole genome shotgun (WGS) entry which is preliminary data.</text>
</comment>
<reference evidence="1 2" key="1">
    <citation type="submission" date="2015-03" db="EMBL/GenBank/DDBJ databases">
        <title>Draft genome sequence of Elstera litoralis.</title>
        <authorList>
            <person name="Rahalkar M.C."/>
            <person name="Dhakephalkar P.K."/>
            <person name="Pore S.D."/>
            <person name="Arora P."/>
            <person name="Kapse N.G."/>
            <person name="Pandit P.S."/>
        </authorList>
    </citation>
    <scope>NUCLEOTIDE SEQUENCE [LARGE SCALE GENOMIC DNA]</scope>
    <source>
        <strain evidence="1 2">Dia-1</strain>
    </source>
</reference>
<proteinExistence type="predicted"/>
<protein>
    <submittedName>
        <fullName evidence="1">Uncharacterized protein</fullName>
    </submittedName>
</protein>
<accession>A0A0F3IR41</accession>
<dbReference type="RefSeq" id="WP_045776207.1">
    <property type="nucleotide sequence ID" value="NZ_LAJY01000328.1"/>
</dbReference>
<gene>
    <name evidence="1" type="ORF">VZ95_12900</name>
</gene>
<organism evidence="1 2">
    <name type="scientific">Elstera litoralis</name>
    <dbReference type="NCBI Taxonomy" id="552518"/>
    <lineage>
        <taxon>Bacteria</taxon>
        <taxon>Pseudomonadati</taxon>
        <taxon>Pseudomonadota</taxon>
        <taxon>Alphaproteobacteria</taxon>
        <taxon>Rhodospirillales</taxon>
        <taxon>Rhodospirillaceae</taxon>
        <taxon>Elstera</taxon>
    </lineage>
</organism>
<keyword evidence="2" id="KW-1185">Reference proteome</keyword>
<evidence type="ECO:0000313" key="1">
    <source>
        <dbReference type="EMBL" id="KJV09215.1"/>
    </source>
</evidence>
<sequence>MRRAWGFGGIGLIALGGLSWVGLEMSARAHLESPPPSALLVDRTGAFLAQLAEPMAGAGGAPRLDYGFWPLP</sequence>
<dbReference type="Proteomes" id="UP000033774">
    <property type="component" value="Unassembled WGS sequence"/>
</dbReference>